<proteinExistence type="predicted"/>
<keyword evidence="3" id="KW-1185">Reference proteome</keyword>
<evidence type="ECO:0000313" key="2">
    <source>
        <dbReference type="EMBL" id="MDN3591358.1"/>
    </source>
</evidence>
<protein>
    <submittedName>
        <fullName evidence="2">Recombinase family protein</fullName>
    </submittedName>
</protein>
<sequence>MAKANEQAGDLGPILAELRGAGIETSGGIALALNERGIPTARGGEWSPMQGSRVVSKLEAQAG</sequence>
<organism evidence="2 3">
    <name type="scientific">Methylobacterium adhaesivum</name>
    <dbReference type="NCBI Taxonomy" id="333297"/>
    <lineage>
        <taxon>Bacteria</taxon>
        <taxon>Pseudomonadati</taxon>
        <taxon>Pseudomonadota</taxon>
        <taxon>Alphaproteobacteria</taxon>
        <taxon>Hyphomicrobiales</taxon>
        <taxon>Methylobacteriaceae</taxon>
        <taxon>Methylobacterium</taxon>
    </lineage>
</organism>
<evidence type="ECO:0000256" key="1">
    <source>
        <dbReference type="SAM" id="MobiDB-lite"/>
    </source>
</evidence>
<evidence type="ECO:0000313" key="3">
    <source>
        <dbReference type="Proteomes" id="UP001224644"/>
    </source>
</evidence>
<dbReference type="RefSeq" id="WP_238223124.1">
    <property type="nucleotide sequence ID" value="NZ_BPQD01000004.1"/>
</dbReference>
<comment type="caution">
    <text evidence="2">The sequence shown here is derived from an EMBL/GenBank/DDBJ whole genome shotgun (WGS) entry which is preliminary data.</text>
</comment>
<reference evidence="3" key="1">
    <citation type="journal article" date="2019" name="Int. J. Syst. Evol. Microbiol.">
        <title>The Global Catalogue of Microorganisms (GCM) 10K type strain sequencing project: providing services to taxonomists for standard genome sequencing and annotation.</title>
        <authorList>
            <consortium name="The Broad Institute Genomics Platform"/>
            <consortium name="The Broad Institute Genome Sequencing Center for Infectious Disease"/>
            <person name="Wu L."/>
            <person name="Ma J."/>
        </authorList>
    </citation>
    <scope>NUCLEOTIDE SEQUENCE [LARGE SCALE GENOMIC DNA]</scope>
    <source>
        <strain evidence="3">CECT 7069</strain>
    </source>
</reference>
<dbReference type="EMBL" id="JAUFPX010000008">
    <property type="protein sequence ID" value="MDN3591358.1"/>
    <property type="molecule type" value="Genomic_DNA"/>
</dbReference>
<gene>
    <name evidence="2" type="ORF">QWZ12_12135</name>
</gene>
<dbReference type="Proteomes" id="UP001224644">
    <property type="component" value="Unassembled WGS sequence"/>
</dbReference>
<feature type="region of interest" description="Disordered" evidence="1">
    <location>
        <begin position="42"/>
        <end position="63"/>
    </location>
</feature>
<name>A0ABT8BHL0_9HYPH</name>
<accession>A0ABT8BHL0</accession>